<dbReference type="InterPro" id="IPR050697">
    <property type="entry name" value="Adenylyl/Guanylyl_Cyclase_3/4"/>
</dbReference>
<comment type="caution">
    <text evidence="3">The sequence shown here is derived from an EMBL/GenBank/DDBJ whole genome shotgun (WGS) entry which is preliminary data.</text>
</comment>
<dbReference type="GO" id="GO:0004016">
    <property type="term" value="F:adenylate cyclase activity"/>
    <property type="evidence" value="ECO:0007669"/>
    <property type="project" value="UniProtKB-ARBA"/>
</dbReference>
<gene>
    <name evidence="3" type="ORF">CWI75_02165</name>
</gene>
<feature type="domain" description="FHA" evidence="1">
    <location>
        <begin position="212"/>
        <end position="255"/>
    </location>
</feature>
<dbReference type="RefSeq" id="WP_101519811.1">
    <property type="nucleotide sequence ID" value="NZ_PKLZ01000001.1"/>
</dbReference>
<dbReference type="InterPro" id="IPR029787">
    <property type="entry name" value="Nucleotide_cyclase"/>
</dbReference>
<dbReference type="Proteomes" id="UP000234845">
    <property type="component" value="Unassembled WGS sequence"/>
</dbReference>
<dbReference type="InterPro" id="IPR008984">
    <property type="entry name" value="SMAD_FHA_dom_sf"/>
</dbReference>
<dbReference type="CDD" id="cd00060">
    <property type="entry name" value="FHA"/>
    <property type="match status" value="1"/>
</dbReference>
<dbReference type="Pfam" id="PF00498">
    <property type="entry name" value="FHA"/>
    <property type="match status" value="1"/>
</dbReference>
<protein>
    <submittedName>
        <fullName evidence="3">Adenylate/guanylate cyclase domain-containing protein</fullName>
    </submittedName>
</protein>
<dbReference type="PANTHER" id="PTHR43081">
    <property type="entry name" value="ADENYLATE CYCLASE, TERMINAL-DIFFERENTIATION SPECIFIC-RELATED"/>
    <property type="match status" value="1"/>
</dbReference>
<dbReference type="Pfam" id="PF00211">
    <property type="entry name" value="Guanylate_cyc"/>
    <property type="match status" value="1"/>
</dbReference>
<feature type="domain" description="Guanylate cyclase" evidence="2">
    <location>
        <begin position="7"/>
        <end position="121"/>
    </location>
</feature>
<accession>A0A2N5Y705</accession>
<evidence type="ECO:0000313" key="3">
    <source>
        <dbReference type="EMBL" id="PLW84175.1"/>
    </source>
</evidence>
<dbReference type="PROSITE" id="PS50006">
    <property type="entry name" value="FHA_DOMAIN"/>
    <property type="match status" value="1"/>
</dbReference>
<dbReference type="AlphaFoldDB" id="A0A2N5Y705"/>
<dbReference type="GO" id="GO:0009190">
    <property type="term" value="P:cyclic nucleotide biosynthetic process"/>
    <property type="evidence" value="ECO:0007669"/>
    <property type="project" value="InterPro"/>
</dbReference>
<evidence type="ECO:0000259" key="2">
    <source>
        <dbReference type="PROSITE" id="PS50125"/>
    </source>
</evidence>
<dbReference type="CDD" id="cd07302">
    <property type="entry name" value="CHD"/>
    <property type="match status" value="1"/>
</dbReference>
<keyword evidence="4" id="KW-1185">Reference proteome</keyword>
<reference evidence="4" key="1">
    <citation type="submission" date="2017-11" db="EMBL/GenBank/DDBJ databases">
        <title>The draft genome sequence of Chromatocurvus sp. F02.</title>
        <authorList>
            <person name="Du Z.-J."/>
            <person name="Chang Y.-Q."/>
        </authorList>
    </citation>
    <scope>NUCLEOTIDE SEQUENCE [LARGE SCALE GENOMIC DNA]</scope>
    <source>
        <strain evidence="4">F02</strain>
    </source>
</reference>
<dbReference type="OrthoDB" id="9806704at2"/>
<evidence type="ECO:0000313" key="4">
    <source>
        <dbReference type="Proteomes" id="UP000234845"/>
    </source>
</evidence>
<evidence type="ECO:0000259" key="1">
    <source>
        <dbReference type="PROSITE" id="PS50006"/>
    </source>
</evidence>
<dbReference type="InterPro" id="IPR000253">
    <property type="entry name" value="FHA_dom"/>
</dbReference>
<dbReference type="Gene3D" id="2.60.200.20">
    <property type="match status" value="1"/>
</dbReference>
<dbReference type="PROSITE" id="PS50125">
    <property type="entry name" value="GUANYLATE_CYCLASE_2"/>
    <property type="match status" value="1"/>
</dbReference>
<dbReference type="SUPFAM" id="SSF49879">
    <property type="entry name" value="SMAD/FHA domain"/>
    <property type="match status" value="1"/>
</dbReference>
<dbReference type="EMBL" id="PKLZ01000001">
    <property type="protein sequence ID" value="PLW84175.1"/>
    <property type="molecule type" value="Genomic_DNA"/>
</dbReference>
<dbReference type="SMART" id="SM00044">
    <property type="entry name" value="CYCc"/>
    <property type="match status" value="1"/>
</dbReference>
<dbReference type="GO" id="GO:0035556">
    <property type="term" value="P:intracellular signal transduction"/>
    <property type="evidence" value="ECO:0007669"/>
    <property type="project" value="InterPro"/>
</dbReference>
<dbReference type="PANTHER" id="PTHR43081:SF1">
    <property type="entry name" value="ADENYLATE CYCLASE, TERMINAL-DIFFERENTIATION SPECIFIC"/>
    <property type="match status" value="1"/>
</dbReference>
<organism evidence="3 4">
    <name type="scientific">Kineobactrum sediminis</name>
    <dbReference type="NCBI Taxonomy" id="1905677"/>
    <lineage>
        <taxon>Bacteria</taxon>
        <taxon>Pseudomonadati</taxon>
        <taxon>Pseudomonadota</taxon>
        <taxon>Gammaproteobacteria</taxon>
        <taxon>Cellvibrionales</taxon>
        <taxon>Halieaceae</taxon>
        <taxon>Kineobactrum</taxon>
    </lineage>
</organism>
<proteinExistence type="predicted"/>
<name>A0A2N5Y705_9GAMM</name>
<dbReference type="Gene3D" id="3.30.70.1230">
    <property type="entry name" value="Nucleotide cyclase"/>
    <property type="match status" value="1"/>
</dbReference>
<dbReference type="SMART" id="SM00240">
    <property type="entry name" value="FHA"/>
    <property type="match status" value="1"/>
</dbReference>
<dbReference type="SUPFAM" id="SSF55073">
    <property type="entry name" value="Nucleotide cyclase"/>
    <property type="match status" value="1"/>
</dbReference>
<dbReference type="InterPro" id="IPR001054">
    <property type="entry name" value="A/G_cyclase"/>
</dbReference>
<sequence>MSREPLTILFADVTDSASLFEQRGDEFARETILHMLTLCADSVQRHQGRVVKTIGDEIMATFPAASHGIRAAVEMQQGVSGNTQFLRERVGLRIGLHHGQVLLEDGGDVFGAAVNTAARMVGLAHRGQIVTTAASLQGFVPCADIVSRSLGKVHIAGSREPIDVMDIIWQEESGNTTSFQGLDEQEDSTGNTCLILRYAGGVTELGDTSPPLVLGREPTRDVRVDAEWVSRTHATIEFRRGFFVLTDLSTNGTFVLMGDDEAIRLHHDELLLRGKGSISLGQGHEVDLSLVLDFECH</sequence>